<name>A0A1Z4VS85_9GAMM</name>
<keyword evidence="1" id="KW-0472">Membrane</keyword>
<dbReference type="Proteomes" id="UP000218765">
    <property type="component" value="Chromosome"/>
</dbReference>
<evidence type="ECO:0000313" key="3">
    <source>
        <dbReference type="EMBL" id="BAZ94345.1"/>
    </source>
</evidence>
<keyword evidence="4" id="KW-1185">Reference proteome</keyword>
<dbReference type="KEGG" id="ttc:FOKN1_1965"/>
<keyword evidence="1" id="KW-0812">Transmembrane</keyword>
<sequence>MSRFKTGFLSLLLLLPGLLQAVSLDPVCVATRPNVDVGCAIGESQFRIDVSQSAADEVTFTFANIGPEASVVLPHIYFFGDGYFSGLNAIESGSVGRVDLMEGLARPGTLHPAKRDPAYDFGISGPATVSGINAGTEAVHESLAIRFALAVDYTSLLLGLESADLQVGLFGRYFPETRGGLGFLTMETDGLVPPAAVPVPGALLLFGSGLVGLAAAARRRLSAQH</sequence>
<protein>
    <submittedName>
        <fullName evidence="3">Uncharacterized protein</fullName>
    </submittedName>
</protein>
<organism evidence="3 4">
    <name type="scientific">Thiohalobacter thiocyanaticus</name>
    <dbReference type="NCBI Taxonomy" id="585455"/>
    <lineage>
        <taxon>Bacteria</taxon>
        <taxon>Pseudomonadati</taxon>
        <taxon>Pseudomonadota</taxon>
        <taxon>Gammaproteobacteria</taxon>
        <taxon>Thiohalobacterales</taxon>
        <taxon>Thiohalobacteraceae</taxon>
        <taxon>Thiohalobacter</taxon>
    </lineage>
</organism>
<keyword evidence="2" id="KW-0732">Signal</keyword>
<gene>
    <name evidence="3" type="ORF">FOKN1_1965</name>
</gene>
<evidence type="ECO:0000313" key="4">
    <source>
        <dbReference type="Proteomes" id="UP000218765"/>
    </source>
</evidence>
<feature type="transmembrane region" description="Helical" evidence="1">
    <location>
        <begin position="195"/>
        <end position="217"/>
    </location>
</feature>
<dbReference type="OrthoDB" id="9826198at2"/>
<dbReference type="EMBL" id="AP018052">
    <property type="protein sequence ID" value="BAZ94345.1"/>
    <property type="molecule type" value="Genomic_DNA"/>
</dbReference>
<keyword evidence="1" id="KW-1133">Transmembrane helix</keyword>
<feature type="signal peptide" evidence="2">
    <location>
        <begin position="1"/>
        <end position="21"/>
    </location>
</feature>
<accession>A0A1Z4VS85</accession>
<evidence type="ECO:0000256" key="2">
    <source>
        <dbReference type="SAM" id="SignalP"/>
    </source>
</evidence>
<reference evidence="3 4" key="1">
    <citation type="submission" date="2017-05" db="EMBL/GenBank/DDBJ databases">
        <title>Thiocyanate degradation by Thiohalobacter thiocyanaticus FOKN1.</title>
        <authorList>
            <person name="Oshiki M."/>
            <person name="Fukushima T."/>
            <person name="Kawano S."/>
            <person name="Nakagawa J."/>
        </authorList>
    </citation>
    <scope>NUCLEOTIDE SEQUENCE [LARGE SCALE GENOMIC DNA]</scope>
    <source>
        <strain evidence="3 4">FOKN1</strain>
    </source>
</reference>
<feature type="chain" id="PRO_5013323556" evidence="2">
    <location>
        <begin position="22"/>
        <end position="225"/>
    </location>
</feature>
<proteinExistence type="predicted"/>
<evidence type="ECO:0000256" key="1">
    <source>
        <dbReference type="SAM" id="Phobius"/>
    </source>
</evidence>
<dbReference type="RefSeq" id="WP_096366445.1">
    <property type="nucleotide sequence ID" value="NZ_AP018052.1"/>
</dbReference>
<dbReference type="AlphaFoldDB" id="A0A1Z4VS85"/>